<dbReference type="InterPro" id="IPR036397">
    <property type="entry name" value="RNaseH_sf"/>
</dbReference>
<name>A0ABT8SZ32_9HYPH</name>
<dbReference type="RefSeq" id="WP_302077827.1">
    <property type="nucleotide sequence ID" value="NZ_JAUKWQ010000005.1"/>
</dbReference>
<proteinExistence type="predicted"/>
<dbReference type="EMBL" id="JAUKWQ010000005">
    <property type="protein sequence ID" value="MDO1583621.1"/>
    <property type="molecule type" value="Genomic_DNA"/>
</dbReference>
<protein>
    <submittedName>
        <fullName evidence="3">Mu transposase C-terminal domain-containing protein</fullName>
    </submittedName>
</protein>
<accession>A0ABT8SZ32</accession>
<gene>
    <name evidence="3" type="ORF">Q2T52_16160</name>
</gene>
<evidence type="ECO:0000313" key="4">
    <source>
        <dbReference type="Proteomes" id="UP001169006"/>
    </source>
</evidence>
<evidence type="ECO:0000256" key="1">
    <source>
        <dbReference type="SAM" id="MobiDB-lite"/>
    </source>
</evidence>
<dbReference type="Pfam" id="PF09299">
    <property type="entry name" value="Mu-transpos_C"/>
    <property type="match status" value="1"/>
</dbReference>
<dbReference type="Gene3D" id="3.30.420.10">
    <property type="entry name" value="Ribonuclease H-like superfamily/Ribonuclease H"/>
    <property type="match status" value="1"/>
</dbReference>
<dbReference type="PROSITE" id="PS50994">
    <property type="entry name" value="INTEGRASE"/>
    <property type="match status" value="1"/>
</dbReference>
<keyword evidence="4" id="KW-1185">Reference proteome</keyword>
<dbReference type="InterPro" id="IPR001584">
    <property type="entry name" value="Integrase_cat-core"/>
</dbReference>
<dbReference type="InterPro" id="IPR012337">
    <property type="entry name" value="RNaseH-like_sf"/>
</dbReference>
<feature type="domain" description="Integrase catalytic" evidence="2">
    <location>
        <begin position="304"/>
        <end position="516"/>
    </location>
</feature>
<dbReference type="Proteomes" id="UP001169006">
    <property type="component" value="Unassembled WGS sequence"/>
</dbReference>
<organism evidence="3 4">
    <name type="scientific">Rhizobium oryzicola</name>
    <dbReference type="NCBI Taxonomy" id="1232668"/>
    <lineage>
        <taxon>Bacteria</taxon>
        <taxon>Pseudomonadati</taxon>
        <taxon>Pseudomonadota</taxon>
        <taxon>Alphaproteobacteria</taxon>
        <taxon>Hyphomicrobiales</taxon>
        <taxon>Rhizobiaceae</taxon>
        <taxon>Rhizobium/Agrobacterium group</taxon>
        <taxon>Rhizobium</taxon>
    </lineage>
</organism>
<reference evidence="3" key="2">
    <citation type="submission" date="2023-07" db="EMBL/GenBank/DDBJ databases">
        <authorList>
            <person name="Sun H."/>
        </authorList>
    </citation>
    <scope>NUCLEOTIDE SEQUENCE</scope>
    <source>
        <strain evidence="3">05753</strain>
    </source>
</reference>
<comment type="caution">
    <text evidence="3">The sequence shown here is derived from an EMBL/GenBank/DDBJ whole genome shotgun (WGS) entry which is preliminary data.</text>
</comment>
<feature type="compositionally biased region" description="Basic and acidic residues" evidence="1">
    <location>
        <begin position="705"/>
        <end position="714"/>
    </location>
</feature>
<dbReference type="SUPFAM" id="SSF53098">
    <property type="entry name" value="Ribonuclease H-like"/>
    <property type="match status" value="1"/>
</dbReference>
<feature type="region of interest" description="Disordered" evidence="1">
    <location>
        <begin position="695"/>
        <end position="733"/>
    </location>
</feature>
<sequence>MLHDFQKTSHFPMPRVFHHAVVKMSHIDRYSDNNVDWVPVRVDSDGWRFRNEADGQQEVFKDHQEIYTRLSSGAASIRYKYNAPEAQKLRFIFGDKTFEDIGGKRRHLALFREGLIKRFDMERAALGRKPRWSKEIFEAKLRGWRNEILTEMLDLDASGPDCRADLMIEVNAFPTPSVKTFRRDYKRYHESGEQVLAIVHRHHGPGQHFRPTEEVEALAFAHRHALAYMTPTKPSMAKAYLDYGAALITENAGRERKLGKIKRGKFEGIIAKFDAFDKWDGRHGRASAIKHFSAAKRGISALSIGERIEIDFWNVDLMSLFVETGMWSILPPAYRAAIEGKRIWFVAAIDVATRYVLAFRASLNPNAVTAVAAIRMIMSDKRHISDFVGASTPWSGLVQPRDIFSDNGTEFANDHVEGVMRSAGITFNRPQAGKPQARPFIESLFHSIGPLLASWFEGRTFGSIAEKGDYKPEHRITLQVDELIKLFVFAVCDIYHNKPHSGLGGGTPHNAWVRAAQEHGIEFPNQNPQEMLQIFGVRHKRRISGYGITYMGVPYGNDELHRQRTKYGQMEFEIKVDPENLRHIAVRGDKGWFVVENLVGIDDTVSLYEWMEARRQLRRQHADEAEAGLEAMYNAINRLRAIGEAAALRANLTPRVLNAQHYDIIEAELFGAWEAVRTAGTSVLHEPFALPEDPLRNGTLADTRAVPDYHEARKRDARKKKPRTVEEDQASAADIDVDVDADIVPDSYYEEY</sequence>
<evidence type="ECO:0000259" key="2">
    <source>
        <dbReference type="PROSITE" id="PS50994"/>
    </source>
</evidence>
<evidence type="ECO:0000313" key="3">
    <source>
        <dbReference type="EMBL" id="MDO1583621.1"/>
    </source>
</evidence>
<dbReference type="InterPro" id="IPR015378">
    <property type="entry name" value="Transposase-like_Mu_C"/>
</dbReference>
<reference evidence="3" key="1">
    <citation type="journal article" date="2015" name="Int. J. Syst. Evol. Microbiol.">
        <title>Rhizobium oryzicola sp. nov., potential plant-growth-promoting endophytic bacteria isolated from rice roots.</title>
        <authorList>
            <person name="Zhang X.X."/>
            <person name="Gao J.S."/>
            <person name="Cao Y.H."/>
            <person name="Sheirdil R.A."/>
            <person name="Wang X.C."/>
            <person name="Zhang L."/>
        </authorList>
    </citation>
    <scope>NUCLEOTIDE SEQUENCE</scope>
    <source>
        <strain evidence="3">05753</strain>
    </source>
</reference>